<keyword evidence="8 11" id="KW-1133">Transmembrane helix</keyword>
<reference evidence="12 13" key="1">
    <citation type="submission" date="2018-03" db="EMBL/GenBank/DDBJ databases">
        <authorList>
            <person name="Fogelqvist J."/>
        </authorList>
    </citation>
    <scope>NUCLEOTIDE SEQUENCE [LARGE SCALE GENOMIC DNA]</scope>
</reference>
<dbReference type="Pfam" id="PF00810">
    <property type="entry name" value="ER_lumen_recept"/>
    <property type="match status" value="1"/>
</dbReference>
<dbReference type="PROSITE" id="PS00951">
    <property type="entry name" value="ER_LUMEN_RECEPTOR_1"/>
    <property type="match status" value="1"/>
</dbReference>
<dbReference type="InterPro" id="IPR000133">
    <property type="entry name" value="ER_ret_rcpt"/>
</dbReference>
<feature type="transmembrane region" description="Helical" evidence="11">
    <location>
        <begin position="199"/>
        <end position="219"/>
    </location>
</feature>
<keyword evidence="10" id="KW-0675">Receptor</keyword>
<keyword evidence="12" id="KW-0496">Mitochondrion</keyword>
<dbReference type="AlphaFoldDB" id="A0A3P3XYS1"/>
<evidence type="ECO:0000256" key="10">
    <source>
        <dbReference type="ARBA" id="ARBA00023170"/>
    </source>
</evidence>
<evidence type="ECO:0000256" key="3">
    <source>
        <dbReference type="ARBA" id="ARBA00022448"/>
    </source>
</evidence>
<feature type="transmembrane region" description="Helical" evidence="11">
    <location>
        <begin position="68"/>
        <end position="91"/>
    </location>
</feature>
<evidence type="ECO:0000256" key="1">
    <source>
        <dbReference type="ARBA" id="ARBA00004477"/>
    </source>
</evidence>
<keyword evidence="4 11" id="KW-0812">Transmembrane</keyword>
<dbReference type="Proteomes" id="UP000290189">
    <property type="component" value="Unassembled WGS sequence"/>
</dbReference>
<geneLocation type="mitochondrion" evidence="12"/>
<keyword evidence="6" id="KW-0931">ER-Golgi transport</keyword>
<keyword evidence="5" id="KW-0256">Endoplasmic reticulum</keyword>
<evidence type="ECO:0000256" key="5">
    <source>
        <dbReference type="ARBA" id="ARBA00022824"/>
    </source>
</evidence>
<evidence type="ECO:0000313" key="12">
    <source>
        <dbReference type="EMBL" id="SPQ93101.1"/>
    </source>
</evidence>
<organism evidence="12 13">
    <name type="scientific">Plasmodiophora brassicae</name>
    <name type="common">Clubroot disease agent</name>
    <dbReference type="NCBI Taxonomy" id="37360"/>
    <lineage>
        <taxon>Eukaryota</taxon>
        <taxon>Sar</taxon>
        <taxon>Rhizaria</taxon>
        <taxon>Endomyxa</taxon>
        <taxon>Phytomyxea</taxon>
        <taxon>Plasmodiophorida</taxon>
        <taxon>Plasmodiophoridae</taxon>
        <taxon>Plasmodiophora</taxon>
    </lineage>
</organism>
<feature type="transmembrane region" description="Helical" evidence="11">
    <location>
        <begin position="6"/>
        <end position="25"/>
    </location>
</feature>
<proteinExistence type="inferred from homology"/>
<evidence type="ECO:0000313" key="13">
    <source>
        <dbReference type="Proteomes" id="UP000290189"/>
    </source>
</evidence>
<dbReference type="GO" id="GO:0006621">
    <property type="term" value="P:protein retention in ER lumen"/>
    <property type="evidence" value="ECO:0007669"/>
    <property type="project" value="InterPro"/>
</dbReference>
<dbReference type="GO" id="GO:0015031">
    <property type="term" value="P:protein transport"/>
    <property type="evidence" value="ECO:0007669"/>
    <property type="project" value="UniProtKB-KW"/>
</dbReference>
<dbReference type="EMBL" id="OVEO01000001">
    <property type="protein sequence ID" value="SPQ93101.1"/>
    <property type="molecule type" value="Genomic_DNA"/>
</dbReference>
<comment type="subcellular location">
    <subcellularLocation>
        <location evidence="1">Endoplasmic reticulum membrane</location>
        <topology evidence="1">Multi-pass membrane protein</topology>
    </subcellularLocation>
</comment>
<evidence type="ECO:0008006" key="14">
    <source>
        <dbReference type="Google" id="ProtNLM"/>
    </source>
</evidence>
<evidence type="ECO:0000256" key="8">
    <source>
        <dbReference type="ARBA" id="ARBA00022989"/>
    </source>
</evidence>
<evidence type="ECO:0000256" key="6">
    <source>
        <dbReference type="ARBA" id="ARBA00022892"/>
    </source>
</evidence>
<evidence type="ECO:0000256" key="7">
    <source>
        <dbReference type="ARBA" id="ARBA00022927"/>
    </source>
</evidence>
<sequence length="232" mass="27024">MNLISFLGDVLHLASIFILLVKMFATRSSKGISRKTQVLYAVVFVTRYLDLGHMLYKVFVLFKLPSLVMTYLSLMKVLYIGSSIFIVYLMYVKPPFSKTYNRELDKVRMEMLMIPCFLLAMIWNEKFTIEEVLYTFSLWVEAVAIVPQLFMVHQVARTSGGFVENLTGHYVFTLGGYRALYLLNWIYRLLTEPGYWHPIVWITGIIQTAIYCDFFYYYITTVGRGQSLVLPV</sequence>
<evidence type="ECO:0000256" key="4">
    <source>
        <dbReference type="ARBA" id="ARBA00022692"/>
    </source>
</evidence>
<dbReference type="GO" id="GO:0005789">
    <property type="term" value="C:endoplasmic reticulum membrane"/>
    <property type="evidence" value="ECO:0007669"/>
    <property type="project" value="UniProtKB-SubCell"/>
</dbReference>
<dbReference type="GO" id="GO:0046923">
    <property type="term" value="F:ER retention sequence binding"/>
    <property type="evidence" value="ECO:0007669"/>
    <property type="project" value="InterPro"/>
</dbReference>
<dbReference type="GO" id="GO:0016192">
    <property type="term" value="P:vesicle-mediated transport"/>
    <property type="evidence" value="ECO:0007669"/>
    <property type="project" value="UniProtKB-KW"/>
</dbReference>
<evidence type="ECO:0000256" key="11">
    <source>
        <dbReference type="SAM" id="Phobius"/>
    </source>
</evidence>
<name>A0A3P3XYS1_PLABS</name>
<keyword evidence="3" id="KW-0813">Transport</keyword>
<keyword evidence="7" id="KW-0653">Protein transport</keyword>
<dbReference type="PANTHER" id="PTHR10585">
    <property type="entry name" value="ER LUMEN PROTEIN RETAINING RECEPTOR"/>
    <property type="match status" value="1"/>
</dbReference>
<feature type="transmembrane region" description="Helical" evidence="11">
    <location>
        <begin position="168"/>
        <end position="187"/>
    </location>
</feature>
<gene>
    <name evidence="12" type="ORF">PLBR_LOCUS316</name>
</gene>
<dbReference type="PRINTS" id="PR00660">
    <property type="entry name" value="ERLUMENR"/>
</dbReference>
<feature type="transmembrane region" description="Helical" evidence="11">
    <location>
        <begin position="37"/>
        <end position="56"/>
    </location>
</feature>
<keyword evidence="9 11" id="KW-0472">Membrane</keyword>
<evidence type="ECO:0000256" key="2">
    <source>
        <dbReference type="ARBA" id="ARBA00010120"/>
    </source>
</evidence>
<protein>
    <recommendedName>
        <fullName evidence="14">ER lumen protein-retaining receptor</fullName>
    </recommendedName>
</protein>
<evidence type="ECO:0000256" key="9">
    <source>
        <dbReference type="ARBA" id="ARBA00023136"/>
    </source>
</evidence>
<accession>A0A3P3XYS1</accession>
<comment type="similarity">
    <text evidence="2">Belongs to the ERD2 family.</text>
</comment>